<dbReference type="InterPro" id="IPR058008">
    <property type="entry name" value="Gp26_C"/>
</dbReference>
<feature type="region of interest" description="Disordered" evidence="1">
    <location>
        <begin position="141"/>
        <end position="171"/>
    </location>
</feature>
<evidence type="ECO:0000313" key="3">
    <source>
        <dbReference type="EMBL" id="ECI4009025.1"/>
    </source>
</evidence>
<feature type="domain" description="Phage tail protein C-terminal" evidence="2">
    <location>
        <begin position="285"/>
        <end position="428"/>
    </location>
</feature>
<reference evidence="3" key="1">
    <citation type="submission" date="2018-06" db="EMBL/GenBank/DDBJ databases">
        <authorList>
            <person name="Ashton P.M."/>
            <person name="Dallman T."/>
            <person name="Nair S."/>
            <person name="De Pinna E."/>
            <person name="Peters T."/>
            <person name="Grant K."/>
        </authorList>
    </citation>
    <scope>NUCLEOTIDE SEQUENCE [LARGE SCALE GENOMIC DNA]</scope>
    <source>
        <strain evidence="3">275803</strain>
    </source>
</reference>
<protein>
    <submittedName>
        <fullName evidence="3">Phage tail protein</fullName>
    </submittedName>
</protein>
<accession>A0A5Y3MTP0</accession>
<sequence length="458" mass="48749">MSAGTLTLTNDTNAVTGSGTAFTTELAAGDFIVVTVGGIPYTLPVKTVNNNTSLTLVSVYTGPTQSGAAWSAVPRVALNMVTAALVAQSAEALRGLNYDKQNWQQVFSASGDITVKLPDGSTFSGPSWKYLSDNMATKTGGAVPVNQGGTGSTTEEGARKNLGLGSSATKNTGTDDGNVMLVGAYGIGKSSGSITANESHTSTLFNDNFVIPHLGLCSFRNDTNVTAGDPPFYQWSPSIFWRTGDTYACINIHYSGGPIRIFAGGINEQNLITSTNGRVLWDSRNTVVDPSGFIKQASPVVKIYHDGSFENNEESEGVSISRLKTGQYLIEGCTGLNADAAWGGIDGGFEIPVDRNKQARIWLDYEVNADGSVLVRTYHRVHPSAPPFAQNRIGNTDISGMFTETVADGEPVDIPADSFVSVRVEMPENSIWNKKQEATRIAMEEARMKEGRTDGNNV</sequence>
<comment type="caution">
    <text evidence="3">The sequence shown here is derived from an EMBL/GenBank/DDBJ whole genome shotgun (WGS) entry which is preliminary data.</text>
</comment>
<dbReference type="Pfam" id="PF25670">
    <property type="entry name" value="Phage_tail_C_2"/>
    <property type="match status" value="1"/>
</dbReference>
<gene>
    <name evidence="3" type="ORF">DN310_06670</name>
</gene>
<organism evidence="3">
    <name type="scientific">Salmonella enterica subsp. salamae</name>
    <dbReference type="NCBI Taxonomy" id="59202"/>
    <lineage>
        <taxon>Bacteria</taxon>
        <taxon>Pseudomonadati</taxon>
        <taxon>Pseudomonadota</taxon>
        <taxon>Gammaproteobacteria</taxon>
        <taxon>Enterobacterales</taxon>
        <taxon>Enterobacteriaceae</taxon>
        <taxon>Salmonella</taxon>
    </lineage>
</organism>
<name>A0A5Y3MTP0_SALER</name>
<proteinExistence type="predicted"/>
<dbReference type="EMBL" id="AAIVAV010000005">
    <property type="protein sequence ID" value="ECI4009025.1"/>
    <property type="molecule type" value="Genomic_DNA"/>
</dbReference>
<dbReference type="AlphaFoldDB" id="A0A5Y3MTP0"/>
<evidence type="ECO:0000256" key="1">
    <source>
        <dbReference type="SAM" id="MobiDB-lite"/>
    </source>
</evidence>
<dbReference type="Proteomes" id="UP000839598">
    <property type="component" value="Unassembled WGS sequence"/>
</dbReference>
<evidence type="ECO:0000259" key="2">
    <source>
        <dbReference type="Pfam" id="PF25670"/>
    </source>
</evidence>